<dbReference type="InterPro" id="IPR010945">
    <property type="entry name" value="Malate_DH_type2"/>
</dbReference>
<dbReference type="CDD" id="cd01338">
    <property type="entry name" value="MDH_chloroplast-like"/>
    <property type="match status" value="1"/>
</dbReference>
<evidence type="ECO:0000256" key="5">
    <source>
        <dbReference type="HAMAP-Rule" id="MF_01517"/>
    </source>
</evidence>
<dbReference type="SUPFAM" id="SSF56327">
    <property type="entry name" value="LDH C-terminal domain-like"/>
    <property type="match status" value="1"/>
</dbReference>
<keyword evidence="4 5" id="KW-0520">NAD</keyword>
<reference evidence="12" key="1">
    <citation type="submission" date="2017-08" db="EMBL/GenBank/DDBJ databases">
        <title>A dynamic microbial community with high functional redundancy inhabits the cold, oxic subseafloor aquifer.</title>
        <authorList>
            <person name="Tully B.J."/>
            <person name="Wheat C.G."/>
            <person name="Glazer B.T."/>
            <person name="Huber J.A."/>
        </authorList>
    </citation>
    <scope>NUCLEOTIDE SEQUENCE [LARGE SCALE GENOMIC DNA]</scope>
</reference>
<evidence type="ECO:0000256" key="6">
    <source>
        <dbReference type="PIRSR" id="PIRSR000102-1"/>
    </source>
</evidence>
<dbReference type="Gene3D" id="3.40.50.720">
    <property type="entry name" value="NAD(P)-binding Rossmann-like Domain"/>
    <property type="match status" value="1"/>
</dbReference>
<proteinExistence type="inferred from homology"/>
<evidence type="ECO:0000256" key="2">
    <source>
        <dbReference type="ARBA" id="ARBA00012995"/>
    </source>
</evidence>
<dbReference type="Pfam" id="PF02866">
    <property type="entry name" value="Ldh_1_C"/>
    <property type="match status" value="1"/>
</dbReference>
<accession>A0A2A4YHA6</accession>
<dbReference type="GO" id="GO:0006108">
    <property type="term" value="P:malate metabolic process"/>
    <property type="evidence" value="ECO:0007669"/>
    <property type="project" value="InterPro"/>
</dbReference>
<evidence type="ECO:0000256" key="4">
    <source>
        <dbReference type="ARBA" id="ARBA00023027"/>
    </source>
</evidence>
<dbReference type="PIRSF" id="PIRSF000102">
    <property type="entry name" value="Lac_mal_DH"/>
    <property type="match status" value="1"/>
</dbReference>
<dbReference type="InterPro" id="IPR022383">
    <property type="entry name" value="Lactate/malate_DH_C"/>
</dbReference>
<organism evidence="11 12">
    <name type="scientific">Aerophobetes bacterium</name>
    <dbReference type="NCBI Taxonomy" id="2030807"/>
    <lineage>
        <taxon>Bacteria</taxon>
        <taxon>Candidatus Aerophobota</taxon>
    </lineage>
</organism>
<dbReference type="InterPro" id="IPR015955">
    <property type="entry name" value="Lactate_DH/Glyco_Ohase_4_C"/>
</dbReference>
<feature type="binding site" evidence="5 8">
    <location>
        <begin position="129"/>
        <end position="131"/>
    </location>
    <ligand>
        <name>NAD(+)</name>
        <dbReference type="ChEBI" id="CHEBI:57540"/>
    </ligand>
</feature>
<dbReference type="InterPro" id="IPR001236">
    <property type="entry name" value="Lactate/malate_DH_N"/>
</dbReference>
<name>A0A2A4YHA6_UNCAE</name>
<feature type="binding site" evidence="5 7">
    <location>
        <position position="93"/>
    </location>
    <ligand>
        <name>substrate</name>
    </ligand>
</feature>
<comment type="similarity">
    <text evidence="1 5">Belongs to the LDH/MDH superfamily. MDH type 2 family.</text>
</comment>
<dbReference type="HAMAP" id="MF_01517">
    <property type="entry name" value="Malate_dehydrog_2"/>
    <property type="match status" value="1"/>
</dbReference>
<evidence type="ECO:0000313" key="12">
    <source>
        <dbReference type="Proteomes" id="UP000217838"/>
    </source>
</evidence>
<comment type="catalytic activity">
    <reaction evidence="5">
        <text>(S)-malate + NAD(+) = oxaloacetate + NADH + H(+)</text>
        <dbReference type="Rhea" id="RHEA:21432"/>
        <dbReference type="ChEBI" id="CHEBI:15378"/>
        <dbReference type="ChEBI" id="CHEBI:15589"/>
        <dbReference type="ChEBI" id="CHEBI:16452"/>
        <dbReference type="ChEBI" id="CHEBI:57540"/>
        <dbReference type="ChEBI" id="CHEBI:57945"/>
        <dbReference type="EC" id="1.1.1.37"/>
    </reaction>
</comment>
<feature type="active site" description="Proton acceptor" evidence="5 6">
    <location>
        <position position="187"/>
    </location>
</feature>
<dbReference type="NCBIfam" id="TIGR01759">
    <property type="entry name" value="MalateDH-SF1"/>
    <property type="match status" value="1"/>
</dbReference>
<evidence type="ECO:0000313" key="11">
    <source>
        <dbReference type="EMBL" id="PCI94226.1"/>
    </source>
</evidence>
<dbReference type="InterPro" id="IPR036291">
    <property type="entry name" value="NAD(P)-bd_dom_sf"/>
</dbReference>
<dbReference type="NCBIfam" id="NF003916">
    <property type="entry name" value="PRK05442.1"/>
    <property type="match status" value="1"/>
</dbReference>
<dbReference type="EC" id="1.1.1.37" evidence="2 5"/>
<evidence type="ECO:0000256" key="1">
    <source>
        <dbReference type="ARBA" id="ARBA00009613"/>
    </source>
</evidence>
<protein>
    <recommendedName>
        <fullName evidence="2 5">Malate dehydrogenase</fullName>
        <ecNumber evidence="2 5">1.1.1.37</ecNumber>
    </recommendedName>
</protein>
<dbReference type="InterPro" id="IPR001557">
    <property type="entry name" value="L-lactate/malate_DH"/>
</dbReference>
<evidence type="ECO:0000256" key="3">
    <source>
        <dbReference type="ARBA" id="ARBA00023002"/>
    </source>
</evidence>
<comment type="caution">
    <text evidence="11">The sequence shown here is derived from an EMBL/GenBank/DDBJ whole genome shotgun (WGS) entry which is preliminary data.</text>
</comment>
<dbReference type="GO" id="GO:0006099">
    <property type="term" value="P:tricarboxylic acid cycle"/>
    <property type="evidence" value="ECO:0007669"/>
    <property type="project" value="UniProtKB-UniRule"/>
</dbReference>
<gene>
    <name evidence="5" type="primary">mdh</name>
    <name evidence="11" type="ORF">COB11_04190</name>
</gene>
<dbReference type="PANTHER" id="PTHR23382">
    <property type="entry name" value="MALATE DEHYDROGENASE"/>
    <property type="match status" value="1"/>
</dbReference>
<dbReference type="Pfam" id="PF00056">
    <property type="entry name" value="Ldh_1_N"/>
    <property type="match status" value="1"/>
</dbReference>
<evidence type="ECO:0000256" key="7">
    <source>
        <dbReference type="PIRSR" id="PIRSR000102-2"/>
    </source>
</evidence>
<dbReference type="Proteomes" id="UP000217838">
    <property type="component" value="Unassembled WGS sequence"/>
</dbReference>
<evidence type="ECO:0000256" key="8">
    <source>
        <dbReference type="PIRSR" id="PIRSR000102-3"/>
    </source>
</evidence>
<dbReference type="FunFam" id="3.40.50.720:FF:000010">
    <property type="entry name" value="Malate dehydrogenase"/>
    <property type="match status" value="1"/>
</dbReference>
<dbReference type="EMBL" id="NVUU01000043">
    <property type="protein sequence ID" value="PCI94226.1"/>
    <property type="molecule type" value="Genomic_DNA"/>
</dbReference>
<feature type="binding site" evidence="5 7">
    <location>
        <position position="99"/>
    </location>
    <ligand>
        <name>substrate</name>
    </ligand>
</feature>
<feature type="domain" description="Lactate/malate dehydrogenase C-terminal" evidence="10">
    <location>
        <begin position="156"/>
        <end position="324"/>
    </location>
</feature>
<keyword evidence="3 5" id="KW-0560">Oxidoreductase</keyword>
<evidence type="ECO:0000259" key="9">
    <source>
        <dbReference type="Pfam" id="PF00056"/>
    </source>
</evidence>
<dbReference type="AlphaFoldDB" id="A0A2A4YHA6"/>
<feature type="binding site" evidence="5 7">
    <location>
        <position position="131"/>
    </location>
    <ligand>
        <name>substrate</name>
    </ligand>
</feature>
<feature type="binding site" evidence="5 7">
    <location>
        <position position="162"/>
    </location>
    <ligand>
        <name>substrate</name>
    </ligand>
</feature>
<dbReference type="GO" id="GO:0030060">
    <property type="term" value="F:L-malate dehydrogenase (NAD+) activity"/>
    <property type="evidence" value="ECO:0007669"/>
    <property type="project" value="UniProtKB-UniRule"/>
</dbReference>
<feature type="binding site" evidence="5 8">
    <location>
        <position position="106"/>
    </location>
    <ligand>
        <name>NAD(+)</name>
        <dbReference type="ChEBI" id="CHEBI:57540"/>
    </ligand>
</feature>
<comment type="function">
    <text evidence="5">Catalyzes the reversible oxidation of malate to oxaloacetate.</text>
</comment>
<sequence>MTQALKKVAITGGAGQIAYSLLFRIASGELFGGDTPLELRIIEVPAAMEALKGVVMELEDCSFPLLKEIKIGSDPHELFDGIDLALLVGAKPRGPGMERKDLLADNGKIFIEQGKALNKASKDVKVLVVGNPCNTNCRIAMHYADKVPKDRFFAMTFLDQNRAEAQLASKAGVDVTEIDHVIIWGNHSATLVPDFSNARIKGKPVVDVVTDHKWLEGEFIECVQKRGAAVIKARGKSSAASAANAVLDTAKALYTETEKDKWFSVALFSEGNPYGIDEDLIFSFPCRTTKDLKVEIVRGLEINSFMKEKIAITEKELVEEKQCVGDLL</sequence>
<dbReference type="Gene3D" id="3.90.110.10">
    <property type="entry name" value="Lactate dehydrogenase/glycoside hydrolase, family 4, C-terminal"/>
    <property type="match status" value="1"/>
</dbReference>
<feature type="domain" description="Lactate/malate dehydrogenase N-terminal" evidence="9">
    <location>
        <begin position="7"/>
        <end position="150"/>
    </location>
</feature>
<dbReference type="FunFam" id="3.90.110.10:FF:000002">
    <property type="entry name" value="Malate dehydrogenase"/>
    <property type="match status" value="1"/>
</dbReference>
<evidence type="ECO:0000259" key="10">
    <source>
        <dbReference type="Pfam" id="PF02866"/>
    </source>
</evidence>
<keyword evidence="5" id="KW-0816">Tricarboxylic acid cycle</keyword>
<dbReference type="SUPFAM" id="SSF51735">
    <property type="entry name" value="NAD(P)-binding Rossmann-fold domains"/>
    <property type="match status" value="1"/>
</dbReference>
<feature type="binding site" evidence="5">
    <location>
        <position position="113"/>
    </location>
    <ligand>
        <name>NAD(+)</name>
        <dbReference type="ChEBI" id="CHEBI:57540"/>
    </ligand>
</feature>
<feature type="binding site" evidence="5">
    <location>
        <begin position="12"/>
        <end position="18"/>
    </location>
    <ligand>
        <name>NAD(+)</name>
        <dbReference type="ChEBI" id="CHEBI:57540"/>
    </ligand>
</feature>